<keyword evidence="4" id="KW-0378">Hydrolase</keyword>
<evidence type="ECO:0000256" key="3">
    <source>
        <dbReference type="ARBA" id="ARBA00022723"/>
    </source>
</evidence>
<dbReference type="PANTHER" id="PTHR15910">
    <property type="entry name" value="ARCHAEMETZINCIN"/>
    <property type="match status" value="1"/>
</dbReference>
<dbReference type="Pfam" id="PF07998">
    <property type="entry name" value="Peptidase_M54"/>
    <property type="match status" value="1"/>
</dbReference>
<accession>F2L4C7</accession>
<keyword evidence="3" id="KW-0479">Metal-binding</keyword>
<evidence type="ECO:0000256" key="1">
    <source>
        <dbReference type="ARBA" id="ARBA00001947"/>
    </source>
</evidence>
<dbReference type="PIRSF" id="PIRSF005785">
    <property type="entry name" value="Zn-prot_arch"/>
    <property type="match status" value="1"/>
</dbReference>
<dbReference type="Proteomes" id="UP000008138">
    <property type="component" value="Chromosome"/>
</dbReference>
<dbReference type="GO" id="GO:0008270">
    <property type="term" value="F:zinc ion binding"/>
    <property type="evidence" value="ECO:0007669"/>
    <property type="project" value="InterPro"/>
</dbReference>
<dbReference type="AlphaFoldDB" id="F2L4C7"/>
<keyword evidence="5" id="KW-0862">Zinc</keyword>
<keyword evidence="6" id="KW-0482">Metalloprotease</keyword>
<gene>
    <name evidence="7" type="ordered locus">TUZN_1899</name>
</gene>
<proteinExistence type="predicted"/>
<evidence type="ECO:0000256" key="4">
    <source>
        <dbReference type="ARBA" id="ARBA00022801"/>
    </source>
</evidence>
<sequence>MARVLLTAEAEIGRRVVEVVESSFRGLIRLDVVAADLGDVKARAYNKARGQIRADLLLDLLRPVRGWDRYVYVVEGDGYVPGLNFVFGVAHGHKAVVFTERLRSAVELFEMRLAKEIVHELGHTFGLGHCADPRCVMYFSNTVRDTDLKGPGFCEACFAKLTRAFSEI</sequence>
<dbReference type="eggNOG" id="arCOG00458">
    <property type="taxonomic scope" value="Archaea"/>
</dbReference>
<evidence type="ECO:0000313" key="7">
    <source>
        <dbReference type="EMBL" id="AEA13359.1"/>
    </source>
</evidence>
<evidence type="ECO:0000313" key="8">
    <source>
        <dbReference type="Proteomes" id="UP000008138"/>
    </source>
</evidence>
<evidence type="ECO:0000256" key="5">
    <source>
        <dbReference type="ARBA" id="ARBA00022833"/>
    </source>
</evidence>
<dbReference type="InterPro" id="IPR024079">
    <property type="entry name" value="MetalloPept_cat_dom_sf"/>
</dbReference>
<dbReference type="STRING" id="999630.TUZN_1899"/>
<evidence type="ECO:0000256" key="6">
    <source>
        <dbReference type="ARBA" id="ARBA00023049"/>
    </source>
</evidence>
<reference key="2">
    <citation type="submission" date="2011-03" db="EMBL/GenBank/DDBJ databases">
        <title>Complete genome sequence of the thermoacidophilic crenarchaeon Thermoproteus uzoniensis 768-20.</title>
        <authorList>
            <person name="Mardanov A.V."/>
            <person name="Gumerov V.M."/>
            <person name="Beletsky A.V."/>
            <person name="Prokofeva M.I."/>
            <person name="Bonch-Osmolovskaya E.A."/>
            <person name="Ravin N.V."/>
            <person name="Skryabin K.G."/>
        </authorList>
    </citation>
    <scope>NUCLEOTIDE SEQUENCE</scope>
    <source>
        <strain>768-20</strain>
    </source>
</reference>
<comment type="cofactor">
    <cofactor evidence="1">
        <name>Zn(2+)</name>
        <dbReference type="ChEBI" id="CHEBI:29105"/>
    </cofactor>
</comment>
<protein>
    <submittedName>
        <fullName evidence="7">Archemetzincin-like protein</fullName>
    </submittedName>
</protein>
<keyword evidence="8" id="KW-1185">Reference proteome</keyword>
<dbReference type="CDD" id="cd11375">
    <property type="entry name" value="Peptidase_M54"/>
    <property type="match status" value="1"/>
</dbReference>
<dbReference type="InterPro" id="IPR012962">
    <property type="entry name" value="Pept_M54_archaemetzincn"/>
</dbReference>
<dbReference type="GO" id="GO:0008237">
    <property type="term" value="F:metallopeptidase activity"/>
    <property type="evidence" value="ECO:0007669"/>
    <property type="project" value="UniProtKB-KW"/>
</dbReference>
<dbReference type="NCBIfam" id="NF033823">
    <property type="entry name" value="archmetzin"/>
    <property type="match status" value="1"/>
</dbReference>
<dbReference type="SUPFAM" id="SSF55486">
    <property type="entry name" value="Metalloproteases ('zincins'), catalytic domain"/>
    <property type="match status" value="1"/>
</dbReference>
<dbReference type="EMBL" id="CP002590">
    <property type="protein sequence ID" value="AEA13359.1"/>
    <property type="molecule type" value="Genomic_DNA"/>
</dbReference>
<dbReference type="PANTHER" id="PTHR15910:SF1">
    <property type="entry name" value="ARCHAEMETZINCIN-2"/>
    <property type="match status" value="1"/>
</dbReference>
<dbReference type="InterPro" id="IPR012091">
    <property type="entry name" value="Pept_M54_archaemetzncn_arc/bac"/>
</dbReference>
<keyword evidence="2" id="KW-0645">Protease</keyword>
<organism evidence="7 8">
    <name type="scientific">Thermoproteus uzoniensis (strain 768-20)</name>
    <dbReference type="NCBI Taxonomy" id="999630"/>
    <lineage>
        <taxon>Archaea</taxon>
        <taxon>Thermoproteota</taxon>
        <taxon>Thermoprotei</taxon>
        <taxon>Thermoproteales</taxon>
        <taxon>Thermoproteaceae</taxon>
        <taxon>Thermoproteus</taxon>
    </lineage>
</organism>
<dbReference type="RefSeq" id="WP_013680694.1">
    <property type="nucleotide sequence ID" value="NC_015315.1"/>
</dbReference>
<dbReference type="GO" id="GO:0006508">
    <property type="term" value="P:proteolysis"/>
    <property type="evidence" value="ECO:0007669"/>
    <property type="project" value="UniProtKB-KW"/>
</dbReference>
<dbReference type="Gene3D" id="3.40.390.10">
    <property type="entry name" value="Collagenase (Catalytic Domain)"/>
    <property type="match status" value="1"/>
</dbReference>
<dbReference type="KEGG" id="tuz:TUZN_1899"/>
<reference evidence="7 8" key="1">
    <citation type="journal article" date="2011" name="J. Bacteriol.">
        <title>Complete genome sequence of the thermoacidophilic crenarchaeon Thermoproteus uzoniensis 768-20.</title>
        <authorList>
            <person name="Mardanov A.V."/>
            <person name="Gumerov V.M."/>
            <person name="Beletsky A.V."/>
            <person name="Prokofeva M.I."/>
            <person name="Bonch-Osmolovskaya E.A."/>
            <person name="Ravin N.V."/>
            <person name="Skryabin K.G."/>
        </authorList>
    </citation>
    <scope>NUCLEOTIDE SEQUENCE [LARGE SCALE GENOMIC DNA]</scope>
    <source>
        <strain evidence="7 8">768-20</strain>
    </source>
</reference>
<name>F2L4C7_THEU7</name>
<evidence type="ECO:0000256" key="2">
    <source>
        <dbReference type="ARBA" id="ARBA00022670"/>
    </source>
</evidence>
<dbReference type="HOGENOM" id="CLU_108521_1_0_2"/>
<dbReference type="GeneID" id="10361412"/>
<dbReference type="OrthoDB" id="50281at2157"/>